<dbReference type="AlphaFoldDB" id="A0A927CXU2"/>
<keyword evidence="4" id="KW-1185">Reference proteome</keyword>
<evidence type="ECO:0000256" key="2">
    <source>
        <dbReference type="SAM" id="Phobius"/>
    </source>
</evidence>
<proteinExistence type="predicted"/>
<evidence type="ECO:0000313" key="3">
    <source>
        <dbReference type="EMBL" id="MBD3109129.1"/>
    </source>
</evidence>
<organism evidence="3 4">
    <name type="scientific">Peribacillus faecalis</name>
    <dbReference type="NCBI Taxonomy" id="2772559"/>
    <lineage>
        <taxon>Bacteria</taxon>
        <taxon>Bacillati</taxon>
        <taxon>Bacillota</taxon>
        <taxon>Bacilli</taxon>
        <taxon>Bacillales</taxon>
        <taxon>Bacillaceae</taxon>
        <taxon>Peribacillus</taxon>
    </lineage>
</organism>
<keyword evidence="2" id="KW-0472">Membrane</keyword>
<evidence type="ECO:0000313" key="4">
    <source>
        <dbReference type="Proteomes" id="UP000602076"/>
    </source>
</evidence>
<feature type="compositionally biased region" description="Low complexity" evidence="1">
    <location>
        <begin position="141"/>
        <end position="159"/>
    </location>
</feature>
<dbReference type="Pfam" id="PF22116">
    <property type="entry name" value="DUF6944"/>
    <property type="match status" value="2"/>
</dbReference>
<keyword evidence="2" id="KW-0812">Transmembrane</keyword>
<dbReference type="RefSeq" id="WP_190998669.1">
    <property type="nucleotide sequence ID" value="NZ_JACXSI010000028.1"/>
</dbReference>
<gene>
    <name evidence="3" type="ORF">IEO70_12300</name>
</gene>
<dbReference type="EMBL" id="JACXSI010000028">
    <property type="protein sequence ID" value="MBD3109129.1"/>
    <property type="molecule type" value="Genomic_DNA"/>
</dbReference>
<feature type="region of interest" description="Disordered" evidence="1">
    <location>
        <begin position="136"/>
        <end position="159"/>
    </location>
</feature>
<protein>
    <submittedName>
        <fullName evidence="3">Uncharacterized protein</fullName>
    </submittedName>
</protein>
<sequence>MGKEKEHTDEDLIKDLIEVEASDFLVAGAVLISIGTIITALSLTEVYLTRSPQGAWGIVVGNGVESIGNVVQYMGNEKEYSLRPTEPIRTEMTGNLLQAIGNAGNTFFVAEGINLYRYTFTDSGSRAAMNQENAGGQFRNTASQQPSTATATGTNMQTAEGTTEIAAETAEEEVTPEEEVIESKLRFSIAMDGLSSAIQSLGAFLEAKGTTRQEPYLEQGIKATSEYLTGIGAFIEAVGASLSVNEQELQGAKLQVIGAWTQVGAAGLDVYASTSFSASKRREFEEKSYTYGQSIN</sequence>
<feature type="transmembrane region" description="Helical" evidence="2">
    <location>
        <begin position="24"/>
        <end position="43"/>
    </location>
</feature>
<evidence type="ECO:0000256" key="1">
    <source>
        <dbReference type="SAM" id="MobiDB-lite"/>
    </source>
</evidence>
<reference evidence="3" key="1">
    <citation type="submission" date="2020-09" db="EMBL/GenBank/DDBJ databases">
        <title>Bacillus faecalis sp. nov., a moderately halophilic bacterium isolated from cow faeces.</title>
        <authorList>
            <person name="Jiang L."/>
            <person name="Lee J."/>
        </authorList>
    </citation>
    <scope>NUCLEOTIDE SEQUENCE</scope>
    <source>
        <strain evidence="3">AGMB 02131</strain>
    </source>
</reference>
<comment type="caution">
    <text evidence="3">The sequence shown here is derived from an EMBL/GenBank/DDBJ whole genome shotgun (WGS) entry which is preliminary data.</text>
</comment>
<keyword evidence="2" id="KW-1133">Transmembrane helix</keyword>
<name>A0A927CXU2_9BACI</name>
<accession>A0A927CXU2</accession>
<dbReference type="InterPro" id="IPR054224">
    <property type="entry name" value="DUF6944"/>
</dbReference>
<dbReference type="Proteomes" id="UP000602076">
    <property type="component" value="Unassembled WGS sequence"/>
</dbReference>